<evidence type="ECO:0000256" key="1">
    <source>
        <dbReference type="SAM" id="MobiDB-lite"/>
    </source>
</evidence>
<comment type="caution">
    <text evidence="2">The sequence shown here is derived from an EMBL/GenBank/DDBJ whole genome shotgun (WGS) entry which is preliminary data.</text>
</comment>
<feature type="compositionally biased region" description="Polar residues" evidence="1">
    <location>
        <begin position="130"/>
        <end position="145"/>
    </location>
</feature>
<dbReference type="Proteomes" id="UP001146351">
    <property type="component" value="Unassembled WGS sequence"/>
</dbReference>
<feature type="compositionally biased region" description="Basic and acidic residues" evidence="1">
    <location>
        <begin position="146"/>
        <end position="159"/>
    </location>
</feature>
<reference evidence="2" key="2">
    <citation type="journal article" date="2023" name="IMA Fungus">
        <title>Comparative genomic study of the Penicillium genus elucidates a diverse pangenome and 15 lateral gene transfer events.</title>
        <authorList>
            <person name="Petersen C."/>
            <person name="Sorensen T."/>
            <person name="Nielsen M.R."/>
            <person name="Sondergaard T.E."/>
            <person name="Sorensen J.L."/>
            <person name="Fitzpatrick D.A."/>
            <person name="Frisvad J.C."/>
            <person name="Nielsen K.L."/>
        </authorList>
    </citation>
    <scope>NUCLEOTIDE SEQUENCE</scope>
    <source>
        <strain evidence="2">IBT 21917</strain>
    </source>
</reference>
<gene>
    <name evidence="2" type="ORF">N7492_001825</name>
</gene>
<name>A0A9W9M0M2_9EURO</name>
<proteinExistence type="predicted"/>
<organism evidence="2 3">
    <name type="scientific">Penicillium capsulatum</name>
    <dbReference type="NCBI Taxonomy" id="69766"/>
    <lineage>
        <taxon>Eukaryota</taxon>
        <taxon>Fungi</taxon>
        <taxon>Dikarya</taxon>
        <taxon>Ascomycota</taxon>
        <taxon>Pezizomycotina</taxon>
        <taxon>Eurotiomycetes</taxon>
        <taxon>Eurotiomycetidae</taxon>
        <taxon>Eurotiales</taxon>
        <taxon>Aspergillaceae</taxon>
        <taxon>Penicillium</taxon>
    </lineage>
</organism>
<dbReference type="EMBL" id="JAPQKO010000001">
    <property type="protein sequence ID" value="KAJ5184209.1"/>
    <property type="molecule type" value="Genomic_DNA"/>
</dbReference>
<keyword evidence="3" id="KW-1185">Reference proteome</keyword>
<feature type="region of interest" description="Disordered" evidence="1">
    <location>
        <begin position="44"/>
        <end position="77"/>
    </location>
</feature>
<dbReference type="AlphaFoldDB" id="A0A9W9M0M2"/>
<protein>
    <submittedName>
        <fullName evidence="2">Uncharacterized protein</fullName>
    </submittedName>
</protein>
<accession>A0A9W9M0M2</accession>
<sequence length="315" mass="34233">MKYLVACLALVNGTKVVSEDNKKTISSPSTGKDGKFSWFPVTTIDSKPTSGAADRKDTASSSSTGKNGKISWFPLRIPSDNGGKTTLTRAIDKNSQLFCKDKHGKKYAPTPKPAGNKSIIATSEMTAFTPAANQDTTPIPATTNKHNSESPHGSTDKGDASAMPMDQPTATPSKIPAHDDDEHEKDAIAAIKNVKEDPGDKEYTKKYKEKLDENGDRLEKDQENKKVDDKNKAPYPKDLTGFDDQEVGKHSFKNCKYTGDAYGPGTLKCEGYTPVHCEKPPKPKDAPSVYCTHDSENFIPKVMCTVKEGDRVSAN</sequence>
<reference evidence="2" key="1">
    <citation type="submission" date="2022-11" db="EMBL/GenBank/DDBJ databases">
        <authorList>
            <person name="Petersen C."/>
        </authorList>
    </citation>
    <scope>NUCLEOTIDE SEQUENCE</scope>
    <source>
        <strain evidence="2">IBT 21917</strain>
    </source>
</reference>
<evidence type="ECO:0000313" key="3">
    <source>
        <dbReference type="Proteomes" id="UP001146351"/>
    </source>
</evidence>
<evidence type="ECO:0000313" key="2">
    <source>
        <dbReference type="EMBL" id="KAJ5184209.1"/>
    </source>
</evidence>
<feature type="region of interest" description="Disordered" evidence="1">
    <location>
        <begin position="130"/>
        <end position="244"/>
    </location>
</feature>
<feature type="compositionally biased region" description="Basic and acidic residues" evidence="1">
    <location>
        <begin position="176"/>
        <end position="232"/>
    </location>
</feature>